<evidence type="ECO:0008006" key="2">
    <source>
        <dbReference type="Google" id="ProtNLM"/>
    </source>
</evidence>
<gene>
    <name evidence="1" type="ORF">METZ01_LOCUS261972</name>
</gene>
<name>A0A382JBJ3_9ZZZZ</name>
<dbReference type="InterPro" id="IPR006311">
    <property type="entry name" value="TAT_signal"/>
</dbReference>
<evidence type="ECO:0000313" key="1">
    <source>
        <dbReference type="EMBL" id="SVC09118.1"/>
    </source>
</evidence>
<dbReference type="NCBIfam" id="TIGR01409">
    <property type="entry name" value="TAT_signal_seq"/>
    <property type="match status" value="1"/>
</dbReference>
<dbReference type="SUPFAM" id="SSF51905">
    <property type="entry name" value="FAD/NAD(P)-binding domain"/>
    <property type="match status" value="1"/>
</dbReference>
<sequence length="261" mass="29222">MNSDQYLGMNRAITRRDFIGGVAVTATGLGLTGRIAADNYQAYPPARTGMRGSHPGSFNVMHELAFNGMSPSSNLLSDKTAYDLVVVGGGLSGLSAAYFYRVAKPNARILILDNHDDFGGHAKRNEFTYQGKTYIGFGGSQTLEDPGQFSNVAKNLLRELTVDLSTFYDAFDQSFARNHGLRSQVFFDKEHYGVDRLVPIRLNEYLDRSFVNQANNVPLSESARAELLKLLTKNQRSLRHLNRRQRREFLGSISIEQFLRE</sequence>
<dbReference type="EMBL" id="UINC01073039">
    <property type="protein sequence ID" value="SVC09118.1"/>
    <property type="molecule type" value="Genomic_DNA"/>
</dbReference>
<dbReference type="Pfam" id="PF13450">
    <property type="entry name" value="NAD_binding_8"/>
    <property type="match status" value="1"/>
</dbReference>
<proteinExistence type="predicted"/>
<dbReference type="InterPro" id="IPR036188">
    <property type="entry name" value="FAD/NAD-bd_sf"/>
</dbReference>
<accession>A0A382JBJ3</accession>
<reference evidence="1" key="1">
    <citation type="submission" date="2018-05" db="EMBL/GenBank/DDBJ databases">
        <authorList>
            <person name="Lanie J.A."/>
            <person name="Ng W.-L."/>
            <person name="Kazmierczak K.M."/>
            <person name="Andrzejewski T.M."/>
            <person name="Davidsen T.M."/>
            <person name="Wayne K.J."/>
            <person name="Tettelin H."/>
            <person name="Glass J.I."/>
            <person name="Rusch D."/>
            <person name="Podicherti R."/>
            <person name="Tsui H.-C.T."/>
            <person name="Winkler M.E."/>
        </authorList>
    </citation>
    <scope>NUCLEOTIDE SEQUENCE</scope>
</reference>
<feature type="non-terminal residue" evidence="1">
    <location>
        <position position="261"/>
    </location>
</feature>
<dbReference type="AlphaFoldDB" id="A0A382JBJ3"/>
<dbReference type="PROSITE" id="PS51318">
    <property type="entry name" value="TAT"/>
    <property type="match status" value="1"/>
</dbReference>
<organism evidence="1">
    <name type="scientific">marine metagenome</name>
    <dbReference type="NCBI Taxonomy" id="408172"/>
    <lineage>
        <taxon>unclassified sequences</taxon>
        <taxon>metagenomes</taxon>
        <taxon>ecological metagenomes</taxon>
    </lineage>
</organism>
<protein>
    <recommendedName>
        <fullName evidence="2">FAD dependent oxidoreductase domain-containing protein</fullName>
    </recommendedName>
</protein>
<dbReference type="InterPro" id="IPR019546">
    <property type="entry name" value="TAT_signal_bac_arc"/>
</dbReference>
<dbReference type="Gene3D" id="3.50.50.60">
    <property type="entry name" value="FAD/NAD(P)-binding domain"/>
    <property type="match status" value="1"/>
</dbReference>